<comment type="caution">
    <text evidence="1">The sequence shown here is derived from an EMBL/GenBank/DDBJ whole genome shotgun (WGS) entry which is preliminary data.</text>
</comment>
<dbReference type="EMBL" id="JAGFNK010000044">
    <property type="protein sequence ID" value="KAI9510350.1"/>
    <property type="molecule type" value="Genomic_DNA"/>
</dbReference>
<sequence>MSPTIQNPAPAFTVNALVDGAFKEVSLSDYRGQWVILMFYPLDFTFVCPTEILAFDDALPEFARFNTTVLAISTDSEYSHHAWAQQPRAAGGLGPNLRIPLLADRNMSVAREYGCLIEAKGIALRASYLIDPSGVLRQITINDLPVGRSVDEALRLVQAFQFTDVHGEVCPANWKEGARTIRADPVTKLEYFAAVDATHENGTANGNKRARVV</sequence>
<evidence type="ECO:0000313" key="2">
    <source>
        <dbReference type="Proteomes" id="UP001207468"/>
    </source>
</evidence>
<evidence type="ECO:0000313" key="1">
    <source>
        <dbReference type="EMBL" id="KAI9510350.1"/>
    </source>
</evidence>
<name>A0ACC0UF33_9AGAM</name>
<protein>
    <submittedName>
        <fullName evidence="1">2-cysteine peroxiredoxin</fullName>
    </submittedName>
</protein>
<organism evidence="1 2">
    <name type="scientific">Russula earlei</name>
    <dbReference type="NCBI Taxonomy" id="71964"/>
    <lineage>
        <taxon>Eukaryota</taxon>
        <taxon>Fungi</taxon>
        <taxon>Dikarya</taxon>
        <taxon>Basidiomycota</taxon>
        <taxon>Agaricomycotina</taxon>
        <taxon>Agaricomycetes</taxon>
        <taxon>Russulales</taxon>
        <taxon>Russulaceae</taxon>
        <taxon>Russula</taxon>
    </lineage>
</organism>
<dbReference type="Proteomes" id="UP001207468">
    <property type="component" value="Unassembled WGS sequence"/>
</dbReference>
<keyword evidence="2" id="KW-1185">Reference proteome</keyword>
<proteinExistence type="predicted"/>
<gene>
    <name evidence="1" type="ORF">F5148DRAFT_599684</name>
</gene>
<reference evidence="1" key="1">
    <citation type="submission" date="2021-03" db="EMBL/GenBank/DDBJ databases">
        <title>Evolutionary priming and transition to the ectomycorrhizal habit in an iconic lineage of mushroom-forming fungi: is preadaptation a requirement?</title>
        <authorList>
            <consortium name="DOE Joint Genome Institute"/>
            <person name="Looney B.P."/>
            <person name="Miyauchi S."/>
            <person name="Morin E."/>
            <person name="Drula E."/>
            <person name="Courty P.E."/>
            <person name="Chicoki N."/>
            <person name="Fauchery L."/>
            <person name="Kohler A."/>
            <person name="Kuo A."/>
            <person name="LaButti K."/>
            <person name="Pangilinan J."/>
            <person name="Lipzen A."/>
            <person name="Riley R."/>
            <person name="Andreopoulos W."/>
            <person name="He G."/>
            <person name="Johnson J."/>
            <person name="Barry K.W."/>
            <person name="Grigoriev I.V."/>
            <person name="Nagy L."/>
            <person name="Hibbett D."/>
            <person name="Henrissat B."/>
            <person name="Matheny P.B."/>
            <person name="Labbe J."/>
            <person name="Martin A.F."/>
        </authorList>
    </citation>
    <scope>NUCLEOTIDE SEQUENCE</scope>
    <source>
        <strain evidence="1">BPL698</strain>
    </source>
</reference>
<accession>A0ACC0UF33</accession>